<evidence type="ECO:0000313" key="6">
    <source>
        <dbReference type="Proteomes" id="UP000290037"/>
    </source>
</evidence>
<feature type="domain" description="CN hydrolase" evidence="2">
    <location>
        <begin position="1"/>
        <end position="234"/>
    </location>
</feature>
<organism evidence="4 5">
    <name type="scientific">Leeuwenhoekiella palythoae</name>
    <dbReference type="NCBI Taxonomy" id="573501"/>
    <lineage>
        <taxon>Bacteria</taxon>
        <taxon>Pseudomonadati</taxon>
        <taxon>Bacteroidota</taxon>
        <taxon>Flavobacteriia</taxon>
        <taxon>Flavobacteriales</taxon>
        <taxon>Flavobacteriaceae</taxon>
        <taxon>Leeuwenhoekiella</taxon>
    </lineage>
</organism>
<dbReference type="GO" id="GO:0050126">
    <property type="term" value="F:N-carbamoylputrescine amidase activity"/>
    <property type="evidence" value="ECO:0007669"/>
    <property type="project" value="TreeGrafter"/>
</dbReference>
<evidence type="ECO:0000313" key="3">
    <source>
        <dbReference type="EMBL" id="RXG30935.1"/>
    </source>
</evidence>
<dbReference type="CDD" id="cd07197">
    <property type="entry name" value="nitrilase"/>
    <property type="match status" value="1"/>
</dbReference>
<accession>A0A1M5VJ44</accession>
<dbReference type="InterPro" id="IPR050345">
    <property type="entry name" value="Aliph_Amidase/BUP"/>
</dbReference>
<evidence type="ECO:0000259" key="2">
    <source>
        <dbReference type="PROSITE" id="PS50263"/>
    </source>
</evidence>
<dbReference type="Proteomes" id="UP000290037">
    <property type="component" value="Unassembled WGS sequence"/>
</dbReference>
<evidence type="ECO:0000256" key="1">
    <source>
        <dbReference type="ARBA" id="ARBA00022801"/>
    </source>
</evidence>
<dbReference type="RefSeq" id="WP_072980633.1">
    <property type="nucleotide sequence ID" value="NZ_FQXT01000002.1"/>
</dbReference>
<dbReference type="Proteomes" id="UP000184240">
    <property type="component" value="Unassembled WGS sequence"/>
</dbReference>
<dbReference type="Pfam" id="PF00795">
    <property type="entry name" value="CN_hydrolase"/>
    <property type="match status" value="1"/>
</dbReference>
<proteinExistence type="predicted"/>
<dbReference type="STRING" id="573501.SAMN04487999_0777"/>
<dbReference type="SUPFAM" id="SSF56317">
    <property type="entry name" value="Carbon-nitrogen hydrolase"/>
    <property type="match status" value="1"/>
</dbReference>
<dbReference type="EMBL" id="QOVN01000001">
    <property type="protein sequence ID" value="RXG30935.1"/>
    <property type="molecule type" value="Genomic_DNA"/>
</dbReference>
<reference evidence="4" key="2">
    <citation type="submission" date="2016-11" db="EMBL/GenBank/DDBJ databases">
        <authorList>
            <person name="Jaros S."/>
            <person name="Januszkiewicz K."/>
            <person name="Wedrychowicz H."/>
        </authorList>
    </citation>
    <scope>NUCLEOTIDE SEQUENCE [LARGE SCALE GENOMIC DNA]</scope>
    <source>
        <strain evidence="4">DSM 19859</strain>
    </source>
</reference>
<sequence length="242" mass="27370">MKICLAQIAPHRGNVQKNMEIHKKWIERAIHEQADLIAFPELSLTGYEPQKSKALAFSEHDERLDLFKQLSDTYKITIAIGVPTTSKTGLHISMFIFQPQQERKMYSKQHLHVDELPFFTPGTEQLIFKVNQTPIAPAICFESLQNEHAENAFDLGAAIYLASVAKSETGMKKAYAHYPKIAKKHAFPVACVNNIGFCDNFYGTGQSAIWNEKGDLIAALSKDQEGLLFYDFENHSIRIIEV</sequence>
<keyword evidence="6" id="KW-1185">Reference proteome</keyword>
<protein>
    <submittedName>
        <fullName evidence="3 4">Amidohydrolase</fullName>
    </submittedName>
</protein>
<dbReference type="InterPro" id="IPR036526">
    <property type="entry name" value="C-N_Hydrolase_sf"/>
</dbReference>
<dbReference type="PANTHER" id="PTHR43674:SF2">
    <property type="entry name" value="BETA-UREIDOPROPIONASE"/>
    <property type="match status" value="1"/>
</dbReference>
<dbReference type="GO" id="GO:0033388">
    <property type="term" value="P:putrescine biosynthetic process from arginine"/>
    <property type="evidence" value="ECO:0007669"/>
    <property type="project" value="TreeGrafter"/>
</dbReference>
<dbReference type="InterPro" id="IPR003010">
    <property type="entry name" value="C-N_Hydrolase"/>
</dbReference>
<dbReference type="EMBL" id="FQXT01000002">
    <property type="protein sequence ID" value="SHH75225.1"/>
    <property type="molecule type" value="Genomic_DNA"/>
</dbReference>
<dbReference type="PANTHER" id="PTHR43674">
    <property type="entry name" value="NITRILASE C965.09-RELATED"/>
    <property type="match status" value="1"/>
</dbReference>
<reference evidence="5" key="1">
    <citation type="submission" date="2016-11" db="EMBL/GenBank/DDBJ databases">
        <authorList>
            <person name="Varghese N."/>
            <person name="Submissions S."/>
        </authorList>
    </citation>
    <scope>NUCLEOTIDE SEQUENCE [LARGE SCALE GENOMIC DNA]</scope>
    <source>
        <strain evidence="5">DSM 19859</strain>
    </source>
</reference>
<dbReference type="PROSITE" id="PS50263">
    <property type="entry name" value="CN_HYDROLASE"/>
    <property type="match status" value="1"/>
</dbReference>
<reference evidence="3 6" key="3">
    <citation type="submission" date="2018-07" db="EMBL/GenBank/DDBJ databases">
        <title>Leeuwenhoekiella genomics.</title>
        <authorList>
            <person name="Tahon G."/>
            <person name="Willems A."/>
        </authorList>
    </citation>
    <scope>NUCLEOTIDE SEQUENCE [LARGE SCALE GENOMIC DNA]</scope>
    <source>
        <strain evidence="3 6">LMG 24856</strain>
    </source>
</reference>
<dbReference type="Gene3D" id="3.60.110.10">
    <property type="entry name" value="Carbon-nitrogen hydrolase"/>
    <property type="match status" value="1"/>
</dbReference>
<gene>
    <name evidence="3" type="ORF">DSM01_70</name>
    <name evidence="4" type="ORF">SAMN04487999_0777</name>
</gene>
<dbReference type="AlphaFoldDB" id="A0A1M5VJ44"/>
<name>A0A1M5VJ44_9FLAO</name>
<evidence type="ECO:0000313" key="4">
    <source>
        <dbReference type="EMBL" id="SHH75225.1"/>
    </source>
</evidence>
<keyword evidence="1 4" id="KW-0378">Hydrolase</keyword>
<dbReference type="OrthoDB" id="9803818at2"/>
<evidence type="ECO:0000313" key="5">
    <source>
        <dbReference type="Proteomes" id="UP000184240"/>
    </source>
</evidence>